<proteinExistence type="inferred from homology"/>
<evidence type="ECO:0000256" key="1">
    <source>
        <dbReference type="ARBA" id="ARBA00004370"/>
    </source>
</evidence>
<dbReference type="PANTHER" id="PTHR14948">
    <property type="entry name" value="NG5"/>
    <property type="match status" value="1"/>
</dbReference>
<comment type="caution">
    <text evidence="7">The sequence shown here is derived from an EMBL/GenBank/DDBJ whole genome shotgun (WGS) entry which is preliminary data.</text>
</comment>
<comment type="subcellular location">
    <subcellularLocation>
        <location evidence="1">Membrane</location>
    </subcellularLocation>
</comment>
<evidence type="ECO:0000313" key="8">
    <source>
        <dbReference type="EMBL" id="CAF1591302.1"/>
    </source>
</evidence>
<dbReference type="EMBL" id="CAJNOH010003281">
    <property type="protein sequence ID" value="CAF1330420.1"/>
    <property type="molecule type" value="Genomic_DNA"/>
</dbReference>
<name>A0A815FSV3_9BILA</name>
<evidence type="ECO:0000256" key="3">
    <source>
        <dbReference type="ARBA" id="ARBA00022692"/>
    </source>
</evidence>
<dbReference type="GO" id="GO:0016020">
    <property type="term" value="C:membrane"/>
    <property type="evidence" value="ECO:0007669"/>
    <property type="project" value="UniProtKB-SubCell"/>
</dbReference>
<reference evidence="7" key="1">
    <citation type="submission" date="2021-02" db="EMBL/GenBank/DDBJ databases">
        <authorList>
            <person name="Nowell W R."/>
        </authorList>
    </citation>
    <scope>NUCLEOTIDE SEQUENCE</scope>
</reference>
<evidence type="ECO:0000256" key="2">
    <source>
        <dbReference type="ARBA" id="ARBA00006843"/>
    </source>
</evidence>
<evidence type="ECO:0000256" key="5">
    <source>
        <dbReference type="ARBA" id="ARBA00023136"/>
    </source>
</evidence>
<feature type="transmembrane region" description="Helical" evidence="6">
    <location>
        <begin position="133"/>
        <end position="154"/>
    </location>
</feature>
<dbReference type="PANTHER" id="PTHR14948:SF44">
    <property type="entry name" value="PROLINE-RICH TRANSMEMBRANE PROTEIN 1-LIKE"/>
    <property type="match status" value="1"/>
</dbReference>
<dbReference type="Proteomes" id="UP000663854">
    <property type="component" value="Unassembled WGS sequence"/>
</dbReference>
<keyword evidence="4 6" id="KW-1133">Transmembrane helix</keyword>
<sequence>MSNINIDDVKYVPSNETGQTQKASNVVTMQPAQRNCNQINTRSLESYYQYQTMPSSFYHNSETIPVTAVHHVTNHHHYFSENIYNIHEYTIWSVFNLLFCCLIIGAGALSMSCKTRKKKRYGDLVGAQNASRLAAILNIVATLSGIVTITLLALRFSGRISM</sequence>
<gene>
    <name evidence="8" type="ORF">JXQ802_LOCUS47270</name>
    <name evidence="7" type="ORF">PYM288_LOCUS31380</name>
</gene>
<keyword evidence="3 6" id="KW-0812">Transmembrane</keyword>
<evidence type="ECO:0000256" key="4">
    <source>
        <dbReference type="ARBA" id="ARBA00022989"/>
    </source>
</evidence>
<dbReference type="InterPro" id="IPR051423">
    <property type="entry name" value="CD225/Dispanin"/>
</dbReference>
<dbReference type="Proteomes" id="UP000663870">
    <property type="component" value="Unassembled WGS sequence"/>
</dbReference>
<comment type="similarity">
    <text evidence="2">Belongs to the CD225/Dispanin family.</text>
</comment>
<evidence type="ECO:0000256" key="6">
    <source>
        <dbReference type="SAM" id="Phobius"/>
    </source>
</evidence>
<dbReference type="InterPro" id="IPR007593">
    <property type="entry name" value="CD225/Dispanin_fam"/>
</dbReference>
<evidence type="ECO:0000313" key="10">
    <source>
        <dbReference type="Proteomes" id="UP000663870"/>
    </source>
</evidence>
<keyword evidence="10" id="KW-1185">Reference proteome</keyword>
<dbReference type="Pfam" id="PF04505">
    <property type="entry name" value="CD225"/>
    <property type="match status" value="1"/>
</dbReference>
<evidence type="ECO:0000313" key="7">
    <source>
        <dbReference type="EMBL" id="CAF1330420.1"/>
    </source>
</evidence>
<feature type="transmembrane region" description="Helical" evidence="6">
    <location>
        <begin position="89"/>
        <end position="112"/>
    </location>
</feature>
<dbReference type="AlphaFoldDB" id="A0A815FSV3"/>
<evidence type="ECO:0000313" key="9">
    <source>
        <dbReference type="Proteomes" id="UP000663854"/>
    </source>
</evidence>
<keyword evidence="5 6" id="KW-0472">Membrane</keyword>
<dbReference type="EMBL" id="CAJNOL010004602">
    <property type="protein sequence ID" value="CAF1591302.1"/>
    <property type="molecule type" value="Genomic_DNA"/>
</dbReference>
<accession>A0A815FSV3</accession>
<organism evidence="7 9">
    <name type="scientific">Rotaria sordida</name>
    <dbReference type="NCBI Taxonomy" id="392033"/>
    <lineage>
        <taxon>Eukaryota</taxon>
        <taxon>Metazoa</taxon>
        <taxon>Spiralia</taxon>
        <taxon>Gnathifera</taxon>
        <taxon>Rotifera</taxon>
        <taxon>Eurotatoria</taxon>
        <taxon>Bdelloidea</taxon>
        <taxon>Philodinida</taxon>
        <taxon>Philodinidae</taxon>
        <taxon>Rotaria</taxon>
    </lineage>
</organism>
<protein>
    <submittedName>
        <fullName evidence="7">Uncharacterized protein</fullName>
    </submittedName>
</protein>